<dbReference type="NCBIfam" id="TIGR00099">
    <property type="entry name" value="Cof-subfamily"/>
    <property type="match status" value="1"/>
</dbReference>
<dbReference type="InterPro" id="IPR000150">
    <property type="entry name" value="Cof"/>
</dbReference>
<reference evidence="1" key="1">
    <citation type="journal article" date="2022" name="Cell">
        <title>Design, construction, and in vivo augmentation of a complex gut microbiome.</title>
        <authorList>
            <person name="Cheng A.G."/>
            <person name="Ho P.Y."/>
            <person name="Aranda-Diaz A."/>
            <person name="Jain S."/>
            <person name="Yu F.B."/>
            <person name="Meng X."/>
            <person name="Wang M."/>
            <person name="Iakiviak M."/>
            <person name="Nagashima K."/>
            <person name="Zhao A."/>
            <person name="Murugkar P."/>
            <person name="Patil A."/>
            <person name="Atabakhsh K."/>
            <person name="Weakley A."/>
            <person name="Yan J."/>
            <person name="Brumbaugh A.R."/>
            <person name="Higginbottom S."/>
            <person name="Dimas A."/>
            <person name="Shiver A.L."/>
            <person name="Deutschbauer A."/>
            <person name="Neff N."/>
            <person name="Sonnenburg J.L."/>
            <person name="Huang K.C."/>
            <person name="Fischbach M.A."/>
        </authorList>
    </citation>
    <scope>NUCLEOTIDE SEQUENCE</scope>
    <source>
        <strain evidence="1">DSM 19829</strain>
    </source>
</reference>
<protein>
    <submittedName>
        <fullName evidence="1">Cof-type HAD-IIB family hydrolase</fullName>
    </submittedName>
</protein>
<organism evidence="1 2">
    <name type="scientific">Ruminococcus gauvreauii</name>
    <dbReference type="NCBI Taxonomy" id="438033"/>
    <lineage>
        <taxon>Bacteria</taxon>
        <taxon>Bacillati</taxon>
        <taxon>Bacillota</taxon>
        <taxon>Clostridia</taxon>
        <taxon>Eubacteriales</taxon>
        <taxon>Oscillospiraceae</taxon>
        <taxon>Ruminococcus</taxon>
    </lineage>
</organism>
<dbReference type="SFLD" id="SFLDS00003">
    <property type="entry name" value="Haloacid_Dehalogenase"/>
    <property type="match status" value="1"/>
</dbReference>
<keyword evidence="1" id="KW-0378">Hydrolase</keyword>
<name>A0ABY5VKA6_9FIRM</name>
<dbReference type="PANTHER" id="PTHR10000:SF8">
    <property type="entry name" value="HAD SUPERFAMILY HYDROLASE-LIKE, TYPE 3"/>
    <property type="match status" value="1"/>
</dbReference>
<dbReference type="InterPro" id="IPR036412">
    <property type="entry name" value="HAD-like_sf"/>
</dbReference>
<dbReference type="SFLD" id="SFLDG01140">
    <property type="entry name" value="C2.B:_Phosphomannomutase_and_P"/>
    <property type="match status" value="1"/>
</dbReference>
<dbReference type="CDD" id="cd07516">
    <property type="entry name" value="HAD_Pase"/>
    <property type="match status" value="1"/>
</dbReference>
<dbReference type="Gene3D" id="3.40.50.1000">
    <property type="entry name" value="HAD superfamily/HAD-like"/>
    <property type="match status" value="1"/>
</dbReference>
<accession>A0ABY5VKA6</accession>
<dbReference type="PROSITE" id="PS01229">
    <property type="entry name" value="COF_2"/>
    <property type="match status" value="1"/>
</dbReference>
<dbReference type="EMBL" id="CP102290">
    <property type="protein sequence ID" value="UWP59958.1"/>
    <property type="molecule type" value="Genomic_DNA"/>
</dbReference>
<dbReference type="Pfam" id="PF08282">
    <property type="entry name" value="Hydrolase_3"/>
    <property type="match status" value="1"/>
</dbReference>
<gene>
    <name evidence="1" type="ORF">NQ502_02540</name>
</gene>
<evidence type="ECO:0000313" key="2">
    <source>
        <dbReference type="Proteomes" id="UP001060164"/>
    </source>
</evidence>
<dbReference type="PANTHER" id="PTHR10000">
    <property type="entry name" value="PHOSPHOSERINE PHOSPHATASE"/>
    <property type="match status" value="1"/>
</dbReference>
<dbReference type="Gene3D" id="3.30.1240.10">
    <property type="match status" value="1"/>
</dbReference>
<sequence length="275" mass="30932">MNVKLTAIDLDGTLLRDDCTVSENNLNTIRRALEAGHCIVPTTGRSFENARSEIFHEFDDIPYFINANGTVVTDGRTREILYINGFPPGIAARIYRLCKKYKTYIEPYAGLYAYMETGRIPHLFASGLPESYCTQLMASNIECEDLSDLMDDRQVPVSKFHIVCEDAREKEQLGQELSGIPDIYPISVVEQNLEVVYARLSKRDGLSFLAKRLGVLPSEVMALGDSNNDYEMLEWAGYSVAMKNASQRIKDVSKYETDTNNKDGVAKALIRFLSL</sequence>
<dbReference type="SUPFAM" id="SSF56784">
    <property type="entry name" value="HAD-like"/>
    <property type="match status" value="1"/>
</dbReference>
<keyword evidence="2" id="KW-1185">Reference proteome</keyword>
<dbReference type="InterPro" id="IPR023214">
    <property type="entry name" value="HAD_sf"/>
</dbReference>
<dbReference type="Proteomes" id="UP001060164">
    <property type="component" value="Chromosome"/>
</dbReference>
<dbReference type="GO" id="GO:0016787">
    <property type="term" value="F:hydrolase activity"/>
    <property type="evidence" value="ECO:0007669"/>
    <property type="project" value="UniProtKB-KW"/>
</dbReference>
<proteinExistence type="predicted"/>
<evidence type="ECO:0000313" key="1">
    <source>
        <dbReference type="EMBL" id="UWP59958.1"/>
    </source>
</evidence>
<dbReference type="RefSeq" id="WP_028529166.1">
    <property type="nucleotide sequence ID" value="NZ_CABLBR010000020.1"/>
</dbReference>